<organism evidence="1 2">
    <name type="scientific">Pseudomonas inefficax</name>
    <dbReference type="NCBI Taxonomy" id="2078786"/>
    <lineage>
        <taxon>Bacteria</taxon>
        <taxon>Pseudomonadati</taxon>
        <taxon>Pseudomonadota</taxon>
        <taxon>Gammaproteobacteria</taxon>
        <taxon>Pseudomonadales</taxon>
        <taxon>Pseudomonadaceae</taxon>
        <taxon>Pseudomonas</taxon>
    </lineage>
</organism>
<proteinExistence type="predicted"/>
<evidence type="ECO:0000313" key="2">
    <source>
        <dbReference type="Proteomes" id="UP000294335"/>
    </source>
</evidence>
<reference evidence="1 2" key="1">
    <citation type="submission" date="2018-02" db="EMBL/GenBank/DDBJ databases">
        <authorList>
            <person name="Dubost A."/>
        </authorList>
    </citation>
    <scope>NUCLEOTIDE SEQUENCE [LARGE SCALE GENOMIC DNA]</scope>
    <source>
        <strain evidence="2">JV551A3</strain>
    </source>
</reference>
<keyword evidence="2" id="KW-1185">Reference proteome</keyword>
<name>A0AAQ1P5U6_9PSED</name>
<dbReference type="AlphaFoldDB" id="A0AAQ1P5U6"/>
<evidence type="ECO:0000313" key="1">
    <source>
        <dbReference type="EMBL" id="SPO59141.1"/>
    </source>
</evidence>
<comment type="caution">
    <text evidence="1">The sequence shown here is derived from an EMBL/GenBank/DDBJ whole genome shotgun (WGS) entry which is preliminary data.</text>
</comment>
<protein>
    <submittedName>
        <fullName evidence="1">Uncharacterized protein</fullName>
    </submittedName>
</protein>
<dbReference type="EMBL" id="OPYN01000045">
    <property type="protein sequence ID" value="SPO59141.1"/>
    <property type="molecule type" value="Genomic_DNA"/>
</dbReference>
<gene>
    <name evidence="1" type="ORF">JV551A3_V1_450011</name>
</gene>
<dbReference type="Proteomes" id="UP000294335">
    <property type="component" value="Unassembled WGS sequence"/>
</dbReference>
<accession>A0AAQ1P5U6</accession>
<sequence>MPEGPKEAEKDRSWFSYMTFGLFD</sequence>